<evidence type="ECO:0000313" key="1">
    <source>
        <dbReference type="EMBL" id="UPK98149.1"/>
    </source>
</evidence>
<evidence type="ECO:0000313" key="2">
    <source>
        <dbReference type="Proteomes" id="UP000830768"/>
    </source>
</evidence>
<sequence length="790" mass="88952">MYQDDQRSLFQTVLEFFTKKQPAQSTSFRSRKQDVWLRTDAYLQLEFGGVSDIHPGHLAKPLRAFEDYLQFASDEESDCQEAADNLHYDGPYTKLQALRRRIERSKNASHPNAGTAIRVSKRRREGEAVLDGISQVDRVVKRHRGLPREEPEAVDNLEDPDADLAMPMRRDLANLDDAVRLALPQQRRDIKAGACYEVFFGMRSPLAPTMQEAKITIKDVLTNRARSSSKPVISSASDFVHICQSITESLGQRHCLHLALEDGVFQRLRPQPKAFGGDQLSRSVSLSALFQRQQELRGAATVLPLRGKRVLAVTLASALLPHYRMGGSPTSRSLFWPLRITVLTLGILLCELHYCTPVEQWQRDDDTARNVNSDYYTSLDMLKSLDADAGVDYYLAAKACLQWEYLPPGQPADFDSVSVQRRFYQNVVKRLENDLFKQRQFLLEDLKSFDTIRNESCWGRIVSHRSLSDPTPVTYTSLNPNVMLQTPVNPFLKPHQHGLLAESSEKSFHFFDASHQTGCEQDNPLSQKWMDNLVSSIYRHVDPYETVEAGHTMFEPVRIAILNSGFDPDNPLLMTEDNRLDPRIKDARSFVHQTEPHDVRDEIGHGTHALGLLLKVATCAEIYIAKIAHQEKLTRDSFNDITKAINYAVSEWKVDIVTMPFGIREHNEPMTAAVVNALYCGKTLMFAAVSNDRENLGRAFPAKYPGVFCIHSTDGNGNPSAFSPTAHERDVDFSLLGENVSSHWPFGKKGHHQHVKAMSGTSVATPIAAGLAATVLSFVRQQEQRMVPGK</sequence>
<keyword evidence="2" id="KW-1185">Reference proteome</keyword>
<accession>A0ACD3ZA91</accession>
<dbReference type="Proteomes" id="UP000830768">
    <property type="component" value="Chromosome 8"/>
</dbReference>
<reference evidence="1" key="1">
    <citation type="submission" date="2021-11" db="EMBL/GenBank/DDBJ databases">
        <title>Fusarium solani-melongenae Genome sequencing and assembly.</title>
        <authorList>
            <person name="Xie S."/>
            <person name="Huang L."/>
            <person name="Zhang X."/>
        </authorList>
    </citation>
    <scope>NUCLEOTIDE SEQUENCE</scope>
    <source>
        <strain evidence="1">CRI 24-3</strain>
    </source>
</reference>
<organism evidence="1 2">
    <name type="scientific">Fusarium solani subsp. cucurbitae</name>
    <name type="common">Neocosmosporum cucurbitae</name>
    <dbReference type="NCBI Taxonomy" id="2747967"/>
    <lineage>
        <taxon>Eukaryota</taxon>
        <taxon>Fungi</taxon>
        <taxon>Dikarya</taxon>
        <taxon>Ascomycota</taxon>
        <taxon>Pezizomycotina</taxon>
        <taxon>Sordariomycetes</taxon>
        <taxon>Hypocreomycetidae</taxon>
        <taxon>Hypocreales</taxon>
        <taxon>Nectriaceae</taxon>
        <taxon>Fusarium</taxon>
        <taxon>Fusarium solani species complex</taxon>
    </lineage>
</organism>
<name>A0ACD3ZA91_FUSSC</name>
<proteinExistence type="predicted"/>
<gene>
    <name evidence="1" type="ORF">LCI18_009084</name>
</gene>
<protein>
    <submittedName>
        <fullName evidence="1">Uncharacterized protein</fullName>
    </submittedName>
</protein>
<dbReference type="EMBL" id="CP090036">
    <property type="protein sequence ID" value="UPK98149.1"/>
    <property type="molecule type" value="Genomic_DNA"/>
</dbReference>